<feature type="compositionally biased region" description="Basic residues" evidence="1">
    <location>
        <begin position="1"/>
        <end position="10"/>
    </location>
</feature>
<keyword evidence="2" id="KW-0614">Plasmid</keyword>
<evidence type="ECO:0000313" key="3">
    <source>
        <dbReference type="Proteomes" id="UP000008710"/>
    </source>
</evidence>
<feature type="region of interest" description="Disordered" evidence="1">
    <location>
        <begin position="63"/>
        <end position="91"/>
    </location>
</feature>
<feature type="region of interest" description="Disordered" evidence="1">
    <location>
        <begin position="1"/>
        <end position="40"/>
    </location>
</feature>
<gene>
    <name evidence="2" type="ordered locus">RHA1_ro08952</name>
</gene>
<dbReference type="KEGG" id="rha:RHA1_ro08952"/>
<protein>
    <submittedName>
        <fullName evidence="2">Uncharacterized protein</fullName>
    </submittedName>
</protein>
<proteinExistence type="predicted"/>
<organism evidence="2 3">
    <name type="scientific">Rhodococcus jostii (strain RHA1)</name>
    <dbReference type="NCBI Taxonomy" id="101510"/>
    <lineage>
        <taxon>Bacteria</taxon>
        <taxon>Bacillati</taxon>
        <taxon>Actinomycetota</taxon>
        <taxon>Actinomycetes</taxon>
        <taxon>Mycobacteriales</taxon>
        <taxon>Nocardiaceae</taxon>
        <taxon>Rhodococcus</taxon>
    </lineage>
</organism>
<accession>Q0RXJ0</accession>
<evidence type="ECO:0000313" key="2">
    <source>
        <dbReference type="EMBL" id="ABG99996.1"/>
    </source>
</evidence>
<feature type="compositionally biased region" description="Gly residues" evidence="1">
    <location>
        <begin position="76"/>
        <end position="91"/>
    </location>
</feature>
<reference evidence="3" key="1">
    <citation type="journal article" date="2006" name="Proc. Natl. Acad. Sci. U.S.A.">
        <title>The complete genome of Rhodococcus sp. RHA1 provides insights into a catabolic powerhouse.</title>
        <authorList>
            <person name="McLeod M.P."/>
            <person name="Warren R.L."/>
            <person name="Hsiao W.W.L."/>
            <person name="Araki N."/>
            <person name="Myhre M."/>
            <person name="Fernandes C."/>
            <person name="Miyazawa D."/>
            <person name="Wong W."/>
            <person name="Lillquist A.L."/>
            <person name="Wang D."/>
            <person name="Dosanjh M."/>
            <person name="Hara H."/>
            <person name="Petrescu A."/>
            <person name="Morin R.D."/>
            <person name="Yang G."/>
            <person name="Stott J.M."/>
            <person name="Schein J.E."/>
            <person name="Shin H."/>
            <person name="Smailus D."/>
            <person name="Siddiqui A.S."/>
            <person name="Marra M.A."/>
            <person name="Jones S.J.M."/>
            <person name="Holt R."/>
            <person name="Brinkman F.S.L."/>
            <person name="Miyauchi K."/>
            <person name="Fukuda M."/>
            <person name="Davies J.E."/>
            <person name="Mohn W.W."/>
            <person name="Eltis L.D."/>
        </authorList>
    </citation>
    <scope>NUCLEOTIDE SEQUENCE [LARGE SCALE GENOMIC DNA]</scope>
    <source>
        <strain evidence="3">RHA1</strain>
    </source>
</reference>
<dbReference type="Proteomes" id="UP000008710">
    <property type="component" value="Plasmid pRHL1"/>
</dbReference>
<dbReference type="EMBL" id="CP000432">
    <property type="protein sequence ID" value="ABG99996.1"/>
    <property type="molecule type" value="Genomic_DNA"/>
</dbReference>
<sequence>MRGRHDRLRSRVASAAASAPTIPGQILRPGDPIERPLGAGHQPLIERTPIYLHHRPIRILFGKQQVDDRPADRQAGGSGDAADGPGGIINP</sequence>
<name>Q0RXJ0_RHOJR</name>
<dbReference type="HOGENOM" id="CLU_2424937_0_0_11"/>
<geneLocation type="plasmid" evidence="2 3">
    <name>pRHL1</name>
</geneLocation>
<dbReference type="AlphaFoldDB" id="Q0RXJ0"/>
<evidence type="ECO:0000256" key="1">
    <source>
        <dbReference type="SAM" id="MobiDB-lite"/>
    </source>
</evidence>